<evidence type="ECO:0008006" key="3">
    <source>
        <dbReference type="Google" id="ProtNLM"/>
    </source>
</evidence>
<organism evidence="1 2">
    <name type="scientific">Pyxidicoccus parkwayensis</name>
    <dbReference type="NCBI Taxonomy" id="2813578"/>
    <lineage>
        <taxon>Bacteria</taxon>
        <taxon>Pseudomonadati</taxon>
        <taxon>Myxococcota</taxon>
        <taxon>Myxococcia</taxon>
        <taxon>Myxococcales</taxon>
        <taxon>Cystobacterineae</taxon>
        <taxon>Myxococcaceae</taxon>
        <taxon>Pyxidicoccus</taxon>
    </lineage>
</organism>
<dbReference type="Gene3D" id="1.25.40.10">
    <property type="entry name" value="Tetratricopeptide repeat domain"/>
    <property type="match status" value="1"/>
</dbReference>
<name>A0ABX7NSP9_9BACT</name>
<evidence type="ECO:0000313" key="2">
    <source>
        <dbReference type="Proteomes" id="UP000662747"/>
    </source>
</evidence>
<accession>A0ABX7NSP9</accession>
<dbReference type="EMBL" id="CP071090">
    <property type="protein sequence ID" value="QSQ21426.1"/>
    <property type="molecule type" value="Genomic_DNA"/>
</dbReference>
<proteinExistence type="predicted"/>
<dbReference type="RefSeq" id="WP_206723004.1">
    <property type="nucleotide sequence ID" value="NZ_CP071090.1"/>
</dbReference>
<protein>
    <recommendedName>
        <fullName evidence="3">Tetratricopeptide repeat protein</fullName>
    </recommendedName>
</protein>
<dbReference type="Proteomes" id="UP000662747">
    <property type="component" value="Chromosome"/>
</dbReference>
<sequence>MLRLIDNTQPNASAERVIQRIEAGSHFVWVSGSAGAGRTRIVEALTKEFPEAIVVEAPGFDHPDAALHSLLQAAVPLGAEKISAALDDKRSLRERAREVGQALKKSDRLLLLRLPESWALGPTGGEPERERFRERSLQLLRGLLKVPGLKVVLLTGGSTGPLAQLLDLGEVEPLQIRLGQAKLRKGALDDIQGWGPYAKAAARVREALQPRLSRNLNLTPLPLRLLVGLVALGDSPEAALEDATPGYGNTLSQERLLQRMAMRLNQPENAPLQRGVFRFAQARYPLPAQDALSLAEVPSQHAPLLTDCLAYGGDTLRMPESLRRHLLGPASRAVVDATVHDRLAKHYLALDGVTSPSELKATTVLPWLEKVHHLAHSGPAGATQWSAQELPARDFYWDRARALSIEQRDHVSAAALYKQCIDTFGEDDYSCHYYAYNLDRAGEQPENIEWGYRQAVKLASDNPWWNSRLVTFLISQARYRDAEQEWTDALERVDPDRVRIHEDERLALSFHRWVVRAWLDSGEVSRARKAFDEIPAEVVASDAWLRQLAWRLDDAEEAAALGESVYPAGLPVTERWRRPDAVSPVAPDGSKLQGWYPGRILEADEDQVTVVLAVPEPEPQKRRVVRTHLSTEEWQQYGGWGLPPEVTGFFILARYQSGEARLIAQNVPLPPWTPEALPVDPHLSKWART</sequence>
<reference evidence="1 2" key="1">
    <citation type="submission" date="2021-02" db="EMBL/GenBank/DDBJ databases">
        <title>De Novo genome assembly of isolated myxobacteria.</title>
        <authorList>
            <person name="Stevens D.C."/>
        </authorList>
    </citation>
    <scope>NUCLEOTIDE SEQUENCE [LARGE SCALE GENOMIC DNA]</scope>
    <source>
        <strain evidence="2">SCPEA02</strain>
    </source>
</reference>
<dbReference type="InterPro" id="IPR011990">
    <property type="entry name" value="TPR-like_helical_dom_sf"/>
</dbReference>
<keyword evidence="2" id="KW-1185">Reference proteome</keyword>
<gene>
    <name evidence="1" type="ORF">JY651_40605</name>
</gene>
<evidence type="ECO:0000313" key="1">
    <source>
        <dbReference type="EMBL" id="QSQ21426.1"/>
    </source>
</evidence>